<evidence type="ECO:0000259" key="1">
    <source>
        <dbReference type="Pfam" id="PF01261"/>
    </source>
</evidence>
<dbReference type="Gene3D" id="3.20.20.150">
    <property type="entry name" value="Divalent-metal-dependent TIM barrel enzymes"/>
    <property type="match status" value="1"/>
</dbReference>
<accession>A0AAE3A5T9</accession>
<dbReference type="RefSeq" id="WP_308459502.1">
    <property type="nucleotide sequence ID" value="NZ_JAJEPS010000009.1"/>
</dbReference>
<sequence length="316" mass="37306">MKFQMNITTSYDDVCRFFSADDLKSFYKSHGCDGLEVMPLDNYDPADLEHPIPPEECSLIRSSMVRGVHCCCLGDWMDKDREELIRHYRKDLDYAKWMGAEYVVFHVVQVNDEEGFTYVMQHEDREVLTAAASFINELLEGQDYDFWFLMENLWWPGLNFLSPEDTRYLLERVHYEKKGFMLDTGHFLHTNLDLKTQEEGVDYLNQMLDAHGDLVSYIKGIHLQQSLTGDYVKEWLSTRHELPEDPSERFCKVYEHIFKIDKHEPFTAEGVPAMVQRIQPLYVTYEYITRSREELGKYLDQGKILLMDCQKNKNVL</sequence>
<dbReference type="EMBL" id="JAJEPS010000009">
    <property type="protein sequence ID" value="MCC2126511.1"/>
    <property type="molecule type" value="Genomic_DNA"/>
</dbReference>
<comment type="caution">
    <text evidence="2">The sequence shown here is derived from an EMBL/GenBank/DDBJ whole genome shotgun (WGS) entry which is preliminary data.</text>
</comment>
<protein>
    <submittedName>
        <fullName evidence="2">Sugar phosphate isomerase/epimerase</fullName>
    </submittedName>
</protein>
<gene>
    <name evidence="2" type="ORF">LKD36_09975</name>
</gene>
<evidence type="ECO:0000313" key="2">
    <source>
        <dbReference type="EMBL" id="MCC2126511.1"/>
    </source>
</evidence>
<feature type="domain" description="Xylose isomerase-like TIM barrel" evidence="1">
    <location>
        <begin position="28"/>
        <end position="241"/>
    </location>
</feature>
<dbReference type="InterPro" id="IPR013022">
    <property type="entry name" value="Xyl_isomerase-like_TIM-brl"/>
</dbReference>
<dbReference type="GO" id="GO:0016853">
    <property type="term" value="F:isomerase activity"/>
    <property type="evidence" value="ECO:0007669"/>
    <property type="project" value="UniProtKB-KW"/>
</dbReference>
<reference evidence="2 3" key="1">
    <citation type="submission" date="2021-10" db="EMBL/GenBank/DDBJ databases">
        <title>Anaerobic single-cell dispensing facilitates the cultivation of human gut bacteria.</title>
        <authorList>
            <person name="Afrizal A."/>
        </authorList>
    </citation>
    <scope>NUCLEOTIDE SEQUENCE [LARGE SCALE GENOMIC DNA]</scope>
    <source>
        <strain evidence="2 3">CLA-AA-H276</strain>
    </source>
</reference>
<dbReference type="AlphaFoldDB" id="A0AAE3A5T9"/>
<dbReference type="InterPro" id="IPR036237">
    <property type="entry name" value="Xyl_isomerase-like_sf"/>
</dbReference>
<dbReference type="SUPFAM" id="SSF51658">
    <property type="entry name" value="Xylose isomerase-like"/>
    <property type="match status" value="1"/>
</dbReference>
<dbReference type="Pfam" id="PF01261">
    <property type="entry name" value="AP_endonuc_2"/>
    <property type="match status" value="1"/>
</dbReference>
<name>A0AAE3A5T9_9FIRM</name>
<dbReference type="Proteomes" id="UP001198220">
    <property type="component" value="Unassembled WGS sequence"/>
</dbReference>
<keyword evidence="2" id="KW-0413">Isomerase</keyword>
<proteinExistence type="predicted"/>
<evidence type="ECO:0000313" key="3">
    <source>
        <dbReference type="Proteomes" id="UP001198220"/>
    </source>
</evidence>
<keyword evidence="3" id="KW-1185">Reference proteome</keyword>
<organism evidence="2 3">
    <name type="scientific">Hominiventricola filiformis</name>
    <dbReference type="NCBI Taxonomy" id="2885352"/>
    <lineage>
        <taxon>Bacteria</taxon>
        <taxon>Bacillati</taxon>
        <taxon>Bacillota</taxon>
        <taxon>Clostridia</taxon>
        <taxon>Lachnospirales</taxon>
        <taxon>Lachnospiraceae</taxon>
        <taxon>Hominiventricola</taxon>
    </lineage>
</organism>